<evidence type="ECO:0008006" key="3">
    <source>
        <dbReference type="Google" id="ProtNLM"/>
    </source>
</evidence>
<dbReference type="EMBL" id="CAACYI010000001">
    <property type="protein sequence ID" value="VFB16702.1"/>
    <property type="molecule type" value="Genomic_DNA"/>
</dbReference>
<evidence type="ECO:0000313" key="2">
    <source>
        <dbReference type="Proteomes" id="UP000377798"/>
    </source>
</evidence>
<dbReference type="RefSeq" id="WP_034439109.1">
    <property type="nucleotide sequence ID" value="NZ_CAACYI010000001.1"/>
</dbReference>
<organism evidence="1 2">
    <name type="scientific">Urinicoccus massiliensis</name>
    <dbReference type="NCBI Taxonomy" id="1723382"/>
    <lineage>
        <taxon>Bacteria</taxon>
        <taxon>Bacillati</taxon>
        <taxon>Bacillota</taxon>
        <taxon>Tissierellia</taxon>
        <taxon>Tissierellales</taxon>
        <taxon>Peptoniphilaceae</taxon>
        <taxon>Urinicoccus</taxon>
    </lineage>
</organism>
<accession>A0A8H2M7T6</accession>
<protein>
    <recommendedName>
        <fullName evidence="3">Adhesin domain-containing protein</fullName>
    </recommendedName>
</protein>
<gene>
    <name evidence="1" type="ORF">NCTC13150_01254</name>
</gene>
<keyword evidence="2" id="KW-1185">Reference proteome</keyword>
<comment type="caution">
    <text evidence="1">The sequence shown here is derived from an EMBL/GenBank/DDBJ whole genome shotgun (WGS) entry which is preliminary data.</text>
</comment>
<dbReference type="AlphaFoldDB" id="A0A8H2M7T6"/>
<proteinExistence type="predicted"/>
<evidence type="ECO:0000313" key="1">
    <source>
        <dbReference type="EMBL" id="VFB16702.1"/>
    </source>
</evidence>
<sequence length="236" mass="25770">MKKLLTIMSILSLVFTAGAILAFTSLDLPGLKAQAQEKNISLWEVVFPKEIDFSRRVADQVLEDDLSGIERIELDGGNLNIRLVKGDRFQVKASDPKASRYYTIEDGCLEIQGGKKGISYEISSPNPEKLTLSGDFDNGSCQIEASLAQGDVSLANGEVKVNVDQSFPLTVDVDNGSIQYHAQELNAKFTTSVDVGSIKFFDNTHSGIGFDEIRESFGQGRDDIQLTLDVGEISVE</sequence>
<dbReference type="Proteomes" id="UP000377798">
    <property type="component" value="Unassembled WGS sequence"/>
</dbReference>
<name>A0A8H2M7T6_9FIRM</name>
<reference evidence="1 2" key="1">
    <citation type="submission" date="2019-02" db="EMBL/GenBank/DDBJ databases">
        <authorList>
            <consortium name="Pathogen Informatics"/>
        </authorList>
    </citation>
    <scope>NUCLEOTIDE SEQUENCE [LARGE SCALE GENOMIC DNA]</scope>
    <source>
        <strain evidence="1 2">3012STDY7089603</strain>
    </source>
</reference>